<name>I7MIY7_TETTS</name>
<dbReference type="Proteomes" id="UP000009168">
    <property type="component" value="Unassembled WGS sequence"/>
</dbReference>
<evidence type="ECO:0000313" key="2">
    <source>
        <dbReference type="Proteomes" id="UP000009168"/>
    </source>
</evidence>
<dbReference type="RefSeq" id="XP_001015920.1">
    <property type="nucleotide sequence ID" value="XM_001015920.1"/>
</dbReference>
<reference evidence="2" key="1">
    <citation type="journal article" date="2006" name="PLoS Biol.">
        <title>Macronuclear genome sequence of the ciliate Tetrahymena thermophila, a model eukaryote.</title>
        <authorList>
            <person name="Eisen J.A."/>
            <person name="Coyne R.S."/>
            <person name="Wu M."/>
            <person name="Wu D."/>
            <person name="Thiagarajan M."/>
            <person name="Wortman J.R."/>
            <person name="Badger J.H."/>
            <person name="Ren Q."/>
            <person name="Amedeo P."/>
            <person name="Jones K.M."/>
            <person name="Tallon L.J."/>
            <person name="Delcher A.L."/>
            <person name="Salzberg S.L."/>
            <person name="Silva J.C."/>
            <person name="Haas B.J."/>
            <person name="Majoros W.H."/>
            <person name="Farzad M."/>
            <person name="Carlton J.M."/>
            <person name="Smith R.K. Jr."/>
            <person name="Garg J."/>
            <person name="Pearlman R.E."/>
            <person name="Karrer K.M."/>
            <person name="Sun L."/>
            <person name="Manning G."/>
            <person name="Elde N.C."/>
            <person name="Turkewitz A.P."/>
            <person name="Asai D.J."/>
            <person name="Wilkes D.E."/>
            <person name="Wang Y."/>
            <person name="Cai H."/>
            <person name="Collins K."/>
            <person name="Stewart B.A."/>
            <person name="Lee S.R."/>
            <person name="Wilamowska K."/>
            <person name="Weinberg Z."/>
            <person name="Ruzzo W.L."/>
            <person name="Wloga D."/>
            <person name="Gaertig J."/>
            <person name="Frankel J."/>
            <person name="Tsao C.-C."/>
            <person name="Gorovsky M.A."/>
            <person name="Keeling P.J."/>
            <person name="Waller R.F."/>
            <person name="Patron N.J."/>
            <person name="Cherry J.M."/>
            <person name="Stover N.A."/>
            <person name="Krieger C.J."/>
            <person name="del Toro C."/>
            <person name="Ryder H.F."/>
            <person name="Williamson S.C."/>
            <person name="Barbeau R.A."/>
            <person name="Hamilton E.P."/>
            <person name="Orias E."/>
        </authorList>
    </citation>
    <scope>NUCLEOTIDE SEQUENCE [LARGE SCALE GENOMIC DNA]</scope>
    <source>
        <strain evidence="2">SB210</strain>
    </source>
</reference>
<gene>
    <name evidence="1" type="ORF">TTHERM_00267850</name>
</gene>
<dbReference type="GeneID" id="7839444"/>
<keyword evidence="2" id="KW-1185">Reference proteome</keyword>
<sequence>MRYFEKTQSFLGRTVRPKYQTKQTNYIKHKKQIQQNSGLFVIFKSLKPAYQV</sequence>
<dbReference type="EMBL" id="GG662703">
    <property type="protein sequence ID" value="EAR95675.1"/>
    <property type="molecule type" value="Genomic_DNA"/>
</dbReference>
<dbReference type="InParanoid" id="I7MIY7"/>
<evidence type="ECO:0000313" key="1">
    <source>
        <dbReference type="EMBL" id="EAR95675.1"/>
    </source>
</evidence>
<dbReference type="HOGENOM" id="CLU_3091553_0_0_1"/>
<proteinExistence type="predicted"/>
<dbReference type="KEGG" id="tet:TTHERM_00267850"/>
<accession>I7MIY7</accession>
<protein>
    <submittedName>
        <fullName evidence="1">Uncharacterized protein</fullName>
    </submittedName>
</protein>
<dbReference type="AlphaFoldDB" id="I7MIY7"/>
<organism evidence="1 2">
    <name type="scientific">Tetrahymena thermophila (strain SB210)</name>
    <dbReference type="NCBI Taxonomy" id="312017"/>
    <lineage>
        <taxon>Eukaryota</taxon>
        <taxon>Sar</taxon>
        <taxon>Alveolata</taxon>
        <taxon>Ciliophora</taxon>
        <taxon>Intramacronucleata</taxon>
        <taxon>Oligohymenophorea</taxon>
        <taxon>Hymenostomatida</taxon>
        <taxon>Tetrahymenina</taxon>
        <taxon>Tetrahymenidae</taxon>
        <taxon>Tetrahymena</taxon>
    </lineage>
</organism>